<dbReference type="PANTHER" id="PTHR11091">
    <property type="entry name" value="OXIDOREDUCTASE-RELATED"/>
    <property type="match status" value="1"/>
</dbReference>
<sequence length="416" mass="45388">MCTPKILICNLLLSDSRVLHTVDCARYPSFFFMYLKVFFYRSTYCQRLKYCHKVKEDSMAEAGEIIVSRAELDRYVVECMMVSGASEDSARVMSDLLVTADYRGHYSHGLNRIDVYTSEVQNGVACGGGKDPTVVKETVATALIDGNNLLGPVVGKYAMDIAIQKAKAAGVGIVTVRGSNHYGIAGWYSLRATQQGLLGLSMTNSSPCTIPTRSKTVSLGTNPISMAAPGKHGDSFALDMATSSVAWGKVEVKRRKGGALPSGWATDKDGHETRDPSAVAGLLPLGGLEQNSGYKGYGLALMVEVLTSVLSGAEMCSFVRKWKTYEKHANLGHCFIAIDPEAFADGFTDRMQDLMDFNRNLEPVEAEREVLVAGDPERQHMTLCDKLKGIPYHPNQIEFLDGIAKSLDVKPLHHVT</sequence>
<dbReference type="Gene3D" id="3.30.1370.60">
    <property type="entry name" value="Hypothetical oxidoreductase yiak, domain 2"/>
    <property type="match status" value="1"/>
</dbReference>
<comment type="caution">
    <text evidence="3">The sequence shown here is derived from an EMBL/GenBank/DDBJ whole genome shotgun (WGS) entry which is preliminary data.</text>
</comment>
<dbReference type="Pfam" id="PF02615">
    <property type="entry name" value="Ldh_2"/>
    <property type="match status" value="1"/>
</dbReference>
<accession>A0A210PSH8</accession>
<dbReference type="InterPro" id="IPR043143">
    <property type="entry name" value="Mal/L-sulf/L-lact_DH-like_NADP"/>
</dbReference>
<evidence type="ECO:0000256" key="1">
    <source>
        <dbReference type="ARBA" id="ARBA00006056"/>
    </source>
</evidence>
<comment type="similarity">
    <text evidence="1">Belongs to the LDH2/MDH2 oxidoreductase family.</text>
</comment>
<name>A0A210PSH8_MIZYE</name>
<dbReference type="InterPro" id="IPR003767">
    <property type="entry name" value="Malate/L-lactate_DH-like"/>
</dbReference>
<evidence type="ECO:0000313" key="3">
    <source>
        <dbReference type="EMBL" id="OWF39450.1"/>
    </source>
</evidence>
<dbReference type="SUPFAM" id="SSF89733">
    <property type="entry name" value="L-sulfolactate dehydrogenase-like"/>
    <property type="match status" value="1"/>
</dbReference>
<proteinExistence type="inferred from homology"/>
<gene>
    <name evidence="3" type="ORF">KP79_PYT19850</name>
</gene>
<dbReference type="Gene3D" id="1.10.1530.10">
    <property type="match status" value="1"/>
</dbReference>
<reference evidence="3 4" key="1">
    <citation type="journal article" date="2017" name="Nat. Ecol. Evol.">
        <title>Scallop genome provides insights into evolution of bilaterian karyotype and development.</title>
        <authorList>
            <person name="Wang S."/>
            <person name="Zhang J."/>
            <person name="Jiao W."/>
            <person name="Li J."/>
            <person name="Xun X."/>
            <person name="Sun Y."/>
            <person name="Guo X."/>
            <person name="Huan P."/>
            <person name="Dong B."/>
            <person name="Zhang L."/>
            <person name="Hu X."/>
            <person name="Sun X."/>
            <person name="Wang J."/>
            <person name="Zhao C."/>
            <person name="Wang Y."/>
            <person name="Wang D."/>
            <person name="Huang X."/>
            <person name="Wang R."/>
            <person name="Lv J."/>
            <person name="Li Y."/>
            <person name="Zhang Z."/>
            <person name="Liu B."/>
            <person name="Lu W."/>
            <person name="Hui Y."/>
            <person name="Liang J."/>
            <person name="Zhou Z."/>
            <person name="Hou R."/>
            <person name="Li X."/>
            <person name="Liu Y."/>
            <person name="Li H."/>
            <person name="Ning X."/>
            <person name="Lin Y."/>
            <person name="Zhao L."/>
            <person name="Xing Q."/>
            <person name="Dou J."/>
            <person name="Li Y."/>
            <person name="Mao J."/>
            <person name="Guo H."/>
            <person name="Dou H."/>
            <person name="Li T."/>
            <person name="Mu C."/>
            <person name="Jiang W."/>
            <person name="Fu Q."/>
            <person name="Fu X."/>
            <person name="Miao Y."/>
            <person name="Liu J."/>
            <person name="Yu Q."/>
            <person name="Li R."/>
            <person name="Liao H."/>
            <person name="Li X."/>
            <person name="Kong Y."/>
            <person name="Jiang Z."/>
            <person name="Chourrout D."/>
            <person name="Li R."/>
            <person name="Bao Z."/>
        </authorList>
    </citation>
    <scope>NUCLEOTIDE SEQUENCE [LARGE SCALE GENOMIC DNA]</scope>
    <source>
        <strain evidence="3 4">PY_sf001</strain>
    </source>
</reference>
<dbReference type="OrthoDB" id="7881616at2759"/>
<dbReference type="InterPro" id="IPR043144">
    <property type="entry name" value="Mal/L-sulf/L-lact_DH-like_ah"/>
</dbReference>
<evidence type="ECO:0000256" key="2">
    <source>
        <dbReference type="ARBA" id="ARBA00023002"/>
    </source>
</evidence>
<dbReference type="GO" id="GO:0016491">
    <property type="term" value="F:oxidoreductase activity"/>
    <property type="evidence" value="ECO:0007669"/>
    <property type="project" value="UniProtKB-KW"/>
</dbReference>
<dbReference type="AlphaFoldDB" id="A0A210PSH8"/>
<dbReference type="Proteomes" id="UP000242188">
    <property type="component" value="Unassembled WGS sequence"/>
</dbReference>
<evidence type="ECO:0000313" key="4">
    <source>
        <dbReference type="Proteomes" id="UP000242188"/>
    </source>
</evidence>
<dbReference type="EMBL" id="NEDP02005525">
    <property type="protein sequence ID" value="OWF39450.1"/>
    <property type="molecule type" value="Genomic_DNA"/>
</dbReference>
<dbReference type="STRING" id="6573.A0A210PSH8"/>
<dbReference type="PANTHER" id="PTHR11091:SF0">
    <property type="entry name" value="MALATE DEHYDROGENASE"/>
    <property type="match status" value="1"/>
</dbReference>
<protein>
    <submittedName>
        <fullName evidence="3">Malate dehydrogenase</fullName>
    </submittedName>
</protein>
<organism evidence="3 4">
    <name type="scientific">Mizuhopecten yessoensis</name>
    <name type="common">Japanese scallop</name>
    <name type="synonym">Patinopecten yessoensis</name>
    <dbReference type="NCBI Taxonomy" id="6573"/>
    <lineage>
        <taxon>Eukaryota</taxon>
        <taxon>Metazoa</taxon>
        <taxon>Spiralia</taxon>
        <taxon>Lophotrochozoa</taxon>
        <taxon>Mollusca</taxon>
        <taxon>Bivalvia</taxon>
        <taxon>Autobranchia</taxon>
        <taxon>Pteriomorphia</taxon>
        <taxon>Pectinida</taxon>
        <taxon>Pectinoidea</taxon>
        <taxon>Pectinidae</taxon>
        <taxon>Mizuhopecten</taxon>
    </lineage>
</organism>
<keyword evidence="4" id="KW-1185">Reference proteome</keyword>
<dbReference type="InterPro" id="IPR036111">
    <property type="entry name" value="Mal/L-sulfo/L-lacto_DH-like_sf"/>
</dbReference>
<keyword evidence="2" id="KW-0560">Oxidoreductase</keyword>